<dbReference type="Proteomes" id="UP000186079">
    <property type="component" value="Unassembled WGS sequence"/>
</dbReference>
<evidence type="ECO:0000313" key="4">
    <source>
        <dbReference type="EMBL" id="SIR08330.1"/>
    </source>
</evidence>
<dbReference type="PROSITE" id="PS50206">
    <property type="entry name" value="RHODANESE_3"/>
    <property type="match status" value="1"/>
</dbReference>
<dbReference type="RefSeq" id="WP_027590608.1">
    <property type="nucleotide sequence ID" value="NZ_FMUP01000010.1"/>
</dbReference>
<dbReference type="PANTHER" id="PTHR43031">
    <property type="entry name" value="FAD-DEPENDENT OXIDOREDUCTASE"/>
    <property type="match status" value="1"/>
</dbReference>
<evidence type="ECO:0000313" key="3">
    <source>
        <dbReference type="EMBL" id="KHO63556.1"/>
    </source>
</evidence>
<evidence type="ECO:0000313" key="6">
    <source>
        <dbReference type="Proteomes" id="UP000186079"/>
    </source>
</evidence>
<protein>
    <submittedName>
        <fullName evidence="3 4">Sulfurtransferase</fullName>
    </submittedName>
</protein>
<keyword evidence="1" id="KW-0812">Transmembrane</keyword>
<dbReference type="InterPro" id="IPR050229">
    <property type="entry name" value="GlpE_sulfurtransferase"/>
</dbReference>
<dbReference type="AlphaFoldDB" id="A0A0B3BR67"/>
<keyword evidence="1" id="KW-1133">Transmembrane helix</keyword>
<gene>
    <name evidence="3" type="ORF">PT85_16520</name>
    <name evidence="4" type="ORF">SAMN05421672_11458</name>
</gene>
<evidence type="ECO:0000259" key="2">
    <source>
        <dbReference type="PROSITE" id="PS50206"/>
    </source>
</evidence>
<keyword evidence="3" id="KW-0808">Transferase</keyword>
<keyword evidence="5" id="KW-1185">Reference proteome</keyword>
<accession>A0A0B3BR67</accession>
<sequence>MLAQLIEFVSNHYVLSTLLVVLLILFAFNELNKGGRSLSNRELTSLVNSDQGLVLDIRAKKDFDAGHIVGAVHIPYDKLATRMVELEKHKDKTLIVVCAMGQTAGPACAQLKKAGFTVAKLAGGMGSWRGDNLPVVK</sequence>
<feature type="domain" description="Rhodanese" evidence="2">
    <location>
        <begin position="48"/>
        <end position="137"/>
    </location>
</feature>
<dbReference type="InterPro" id="IPR036873">
    <property type="entry name" value="Rhodanese-like_dom_sf"/>
</dbReference>
<organism evidence="3 5">
    <name type="scientific">Pseudomonas flexibilis</name>
    <dbReference type="NCBI Taxonomy" id="706570"/>
    <lineage>
        <taxon>Bacteria</taxon>
        <taxon>Pseudomonadati</taxon>
        <taxon>Pseudomonadota</taxon>
        <taxon>Gammaproteobacteria</taxon>
        <taxon>Pseudomonadales</taxon>
        <taxon>Pseudomonadaceae</taxon>
        <taxon>Pseudomonas</taxon>
    </lineage>
</organism>
<name>A0A0B3BR67_9PSED</name>
<dbReference type="EMBL" id="FTMC01000014">
    <property type="protein sequence ID" value="SIR08330.1"/>
    <property type="molecule type" value="Genomic_DNA"/>
</dbReference>
<feature type="transmembrane region" description="Helical" evidence="1">
    <location>
        <begin position="12"/>
        <end position="31"/>
    </location>
</feature>
<dbReference type="SUPFAM" id="SSF52821">
    <property type="entry name" value="Rhodanese/Cell cycle control phosphatase"/>
    <property type="match status" value="1"/>
</dbReference>
<dbReference type="OrthoDB" id="9808735at2"/>
<accession>A0A0B2D631</accession>
<dbReference type="CDD" id="cd00158">
    <property type="entry name" value="RHOD"/>
    <property type="match status" value="1"/>
</dbReference>
<dbReference type="PANTHER" id="PTHR43031:SF18">
    <property type="entry name" value="RHODANESE-RELATED SULFURTRANSFERASES"/>
    <property type="match status" value="1"/>
</dbReference>
<dbReference type="EMBL" id="JTAK01000009">
    <property type="protein sequence ID" value="KHO63556.1"/>
    <property type="molecule type" value="Genomic_DNA"/>
</dbReference>
<dbReference type="GO" id="GO:0016740">
    <property type="term" value="F:transferase activity"/>
    <property type="evidence" value="ECO:0007669"/>
    <property type="project" value="UniProtKB-KW"/>
</dbReference>
<dbReference type="SMART" id="SM00450">
    <property type="entry name" value="RHOD"/>
    <property type="match status" value="1"/>
</dbReference>
<dbReference type="PATRIC" id="fig|706570.3.peg.3130"/>
<dbReference type="InterPro" id="IPR001763">
    <property type="entry name" value="Rhodanese-like_dom"/>
</dbReference>
<reference evidence="3 5" key="1">
    <citation type="submission" date="2014-11" db="EMBL/GenBank/DDBJ databases">
        <title>Genome sequence of Pseudomonas tuomuerensis JCM 14085.</title>
        <authorList>
            <person name="Shin S.-K."/>
            <person name="Yi H."/>
        </authorList>
    </citation>
    <scope>NUCLEOTIDE SEQUENCE [LARGE SCALE GENOMIC DNA]</scope>
    <source>
        <strain evidence="3 5">JCM 14085</strain>
    </source>
</reference>
<evidence type="ECO:0000313" key="5">
    <source>
        <dbReference type="Proteomes" id="UP000030980"/>
    </source>
</evidence>
<dbReference type="Gene3D" id="3.40.250.10">
    <property type="entry name" value="Rhodanese-like domain"/>
    <property type="match status" value="1"/>
</dbReference>
<dbReference type="STRING" id="706570.PT85_16520"/>
<keyword evidence="1" id="KW-0472">Membrane</keyword>
<reference evidence="4 6" key="2">
    <citation type="submission" date="2017-01" db="EMBL/GenBank/DDBJ databases">
        <authorList>
            <person name="Mah S.A."/>
            <person name="Swanson W.J."/>
            <person name="Moy G.W."/>
            <person name="Vacquier V.D."/>
        </authorList>
    </citation>
    <scope>NUCLEOTIDE SEQUENCE [LARGE SCALE GENOMIC DNA]</scope>
    <source>
        <strain evidence="4 6">ATCC 29606</strain>
    </source>
</reference>
<evidence type="ECO:0000256" key="1">
    <source>
        <dbReference type="SAM" id="Phobius"/>
    </source>
</evidence>
<dbReference type="Proteomes" id="UP000030980">
    <property type="component" value="Unassembled WGS sequence"/>
</dbReference>
<proteinExistence type="predicted"/>
<dbReference type="Pfam" id="PF00581">
    <property type="entry name" value="Rhodanese"/>
    <property type="match status" value="1"/>
</dbReference>